<keyword evidence="2" id="KW-1185">Reference proteome</keyword>
<evidence type="ECO:0000313" key="2">
    <source>
        <dbReference type="Proteomes" id="UP001164250"/>
    </source>
</evidence>
<sequence length="213" mass="24309">MEEAKAMAQHQQQQEVQQQQQQQNQQQFILLQQQAQQQAAISGIPSNIDAHLRPPCNQQNSQQPQQQQQQKGMKLLNQMELQMAYEDAWWVCHPDCKHPFASVEDACERLLPYHVVTDYEAEEDDRILDSDTTGQMPSGSQQWDNNIAAKVAEFTGTLEKQVLAFNIITLKREEETREKAGREAHEARLQMAAMVHQAEQARAGSHACDETMA</sequence>
<comment type="caution">
    <text evidence="1">The sequence shown here is derived from an EMBL/GenBank/DDBJ whole genome shotgun (WGS) entry which is preliminary data.</text>
</comment>
<dbReference type="EMBL" id="CM047908">
    <property type="protein sequence ID" value="KAJ0081562.1"/>
    <property type="molecule type" value="Genomic_DNA"/>
</dbReference>
<accession>A0ACC1A5J7</accession>
<evidence type="ECO:0000313" key="1">
    <source>
        <dbReference type="EMBL" id="KAJ0081562.1"/>
    </source>
</evidence>
<proteinExistence type="predicted"/>
<dbReference type="Proteomes" id="UP001164250">
    <property type="component" value="Chromosome 12"/>
</dbReference>
<reference evidence="2" key="1">
    <citation type="journal article" date="2023" name="G3 (Bethesda)">
        <title>Genome assembly and association tests identify interacting loci associated with vigor, precocity, and sex in interspecific pistachio rootstocks.</title>
        <authorList>
            <person name="Palmer W."/>
            <person name="Jacygrad E."/>
            <person name="Sagayaradj S."/>
            <person name="Cavanaugh K."/>
            <person name="Han R."/>
            <person name="Bertier L."/>
            <person name="Beede B."/>
            <person name="Kafkas S."/>
            <person name="Golino D."/>
            <person name="Preece J."/>
            <person name="Michelmore R."/>
        </authorList>
    </citation>
    <scope>NUCLEOTIDE SEQUENCE [LARGE SCALE GENOMIC DNA]</scope>
</reference>
<name>A0ACC1A5J7_9ROSI</name>
<gene>
    <name evidence="1" type="ORF">Patl1_11694</name>
</gene>
<organism evidence="1 2">
    <name type="scientific">Pistacia atlantica</name>
    <dbReference type="NCBI Taxonomy" id="434234"/>
    <lineage>
        <taxon>Eukaryota</taxon>
        <taxon>Viridiplantae</taxon>
        <taxon>Streptophyta</taxon>
        <taxon>Embryophyta</taxon>
        <taxon>Tracheophyta</taxon>
        <taxon>Spermatophyta</taxon>
        <taxon>Magnoliopsida</taxon>
        <taxon>eudicotyledons</taxon>
        <taxon>Gunneridae</taxon>
        <taxon>Pentapetalae</taxon>
        <taxon>rosids</taxon>
        <taxon>malvids</taxon>
        <taxon>Sapindales</taxon>
        <taxon>Anacardiaceae</taxon>
        <taxon>Pistacia</taxon>
    </lineage>
</organism>
<protein>
    <submittedName>
        <fullName evidence="1">Uncharacterized protein</fullName>
    </submittedName>
</protein>